<dbReference type="InterPro" id="IPR000792">
    <property type="entry name" value="Tscrpt_reg_LuxR_C"/>
</dbReference>
<evidence type="ECO:0000256" key="1">
    <source>
        <dbReference type="ARBA" id="ARBA00023015"/>
    </source>
</evidence>
<evidence type="ECO:0000256" key="2">
    <source>
        <dbReference type="ARBA" id="ARBA00023125"/>
    </source>
</evidence>
<organism evidence="5 6">
    <name type="scientific">Falsigemmobacter faecalis</name>
    <dbReference type="NCBI Taxonomy" id="2488730"/>
    <lineage>
        <taxon>Bacteria</taxon>
        <taxon>Pseudomonadati</taxon>
        <taxon>Pseudomonadota</taxon>
        <taxon>Alphaproteobacteria</taxon>
        <taxon>Rhodobacterales</taxon>
        <taxon>Paracoccaceae</taxon>
        <taxon>Falsigemmobacter</taxon>
    </lineage>
</organism>
<comment type="caution">
    <text evidence="5">The sequence shown here is derived from an EMBL/GenBank/DDBJ whole genome shotgun (WGS) entry which is preliminary data.</text>
</comment>
<dbReference type="InterPro" id="IPR005143">
    <property type="entry name" value="TF_LuxR_autoind-bd_dom"/>
</dbReference>
<proteinExistence type="predicted"/>
<evidence type="ECO:0000259" key="4">
    <source>
        <dbReference type="PROSITE" id="PS50043"/>
    </source>
</evidence>
<evidence type="ECO:0000313" key="5">
    <source>
        <dbReference type="EMBL" id="RRH74800.1"/>
    </source>
</evidence>
<dbReference type="Gene3D" id="3.30.450.80">
    <property type="entry name" value="Transcription factor LuxR-like, autoinducer-binding domain"/>
    <property type="match status" value="1"/>
</dbReference>
<dbReference type="SUPFAM" id="SSF75516">
    <property type="entry name" value="Pheromone-binding domain of LuxR-like quorum-sensing transcription factors"/>
    <property type="match status" value="1"/>
</dbReference>
<keyword evidence="2" id="KW-0238">DNA-binding</keyword>
<dbReference type="PANTHER" id="PTHR44688">
    <property type="entry name" value="DNA-BINDING TRANSCRIPTIONAL ACTIVATOR DEVR_DOSR"/>
    <property type="match status" value="1"/>
</dbReference>
<dbReference type="SUPFAM" id="SSF46894">
    <property type="entry name" value="C-terminal effector domain of the bipartite response regulators"/>
    <property type="match status" value="1"/>
</dbReference>
<dbReference type="Gene3D" id="1.10.10.10">
    <property type="entry name" value="Winged helix-like DNA-binding domain superfamily/Winged helix DNA-binding domain"/>
    <property type="match status" value="1"/>
</dbReference>
<evidence type="ECO:0000256" key="3">
    <source>
        <dbReference type="ARBA" id="ARBA00023163"/>
    </source>
</evidence>
<accession>A0A3P3DKK8</accession>
<feature type="domain" description="HTH luxR-type" evidence="4">
    <location>
        <begin position="180"/>
        <end position="245"/>
    </location>
</feature>
<dbReference type="PROSITE" id="PS50043">
    <property type="entry name" value="HTH_LUXR_2"/>
    <property type="match status" value="1"/>
</dbReference>
<dbReference type="InterPro" id="IPR036388">
    <property type="entry name" value="WH-like_DNA-bd_sf"/>
</dbReference>
<dbReference type="OrthoDB" id="3679796at2"/>
<dbReference type="Proteomes" id="UP000282125">
    <property type="component" value="Unassembled WGS sequence"/>
</dbReference>
<dbReference type="RefSeq" id="WP_124964847.1">
    <property type="nucleotide sequence ID" value="NZ_RRAZ01000012.1"/>
</dbReference>
<evidence type="ECO:0000313" key="6">
    <source>
        <dbReference type="Proteomes" id="UP000282125"/>
    </source>
</evidence>
<dbReference type="PANTHER" id="PTHR44688:SF16">
    <property type="entry name" value="DNA-BINDING TRANSCRIPTIONAL ACTIVATOR DEVR_DOSR"/>
    <property type="match status" value="1"/>
</dbReference>
<name>A0A3P3DKK8_9RHOB</name>
<dbReference type="Pfam" id="PF03472">
    <property type="entry name" value="Autoind_bind"/>
    <property type="match status" value="1"/>
</dbReference>
<dbReference type="InterPro" id="IPR036693">
    <property type="entry name" value="TF_LuxR_autoind-bd_dom_sf"/>
</dbReference>
<dbReference type="GO" id="GO:0016987">
    <property type="term" value="F:sigma factor activity"/>
    <property type="evidence" value="ECO:0007669"/>
    <property type="project" value="InterPro"/>
</dbReference>
<dbReference type="GO" id="GO:0006352">
    <property type="term" value="P:DNA-templated transcription initiation"/>
    <property type="evidence" value="ECO:0007669"/>
    <property type="project" value="InterPro"/>
</dbReference>
<dbReference type="EMBL" id="RRAZ01000012">
    <property type="protein sequence ID" value="RRH74800.1"/>
    <property type="molecule type" value="Genomic_DNA"/>
</dbReference>
<keyword evidence="3" id="KW-0804">Transcription</keyword>
<keyword evidence="6" id="KW-1185">Reference proteome</keyword>
<dbReference type="CDD" id="cd06170">
    <property type="entry name" value="LuxR_C_like"/>
    <property type="match status" value="1"/>
</dbReference>
<dbReference type="InterPro" id="IPR013249">
    <property type="entry name" value="RNA_pol_sigma70_r4_t2"/>
</dbReference>
<reference evidence="5 6" key="1">
    <citation type="submission" date="2018-11" db="EMBL/GenBank/DDBJ databases">
        <title>Gemmobacter sp. nov., YIM 102744-1 draft genome.</title>
        <authorList>
            <person name="Li G."/>
            <person name="Jiang Y."/>
        </authorList>
    </citation>
    <scope>NUCLEOTIDE SEQUENCE [LARGE SCALE GENOMIC DNA]</scope>
    <source>
        <strain evidence="5 6">YIM 102744-1</strain>
    </source>
</reference>
<dbReference type="InterPro" id="IPR016032">
    <property type="entry name" value="Sig_transdc_resp-reg_C-effctor"/>
</dbReference>
<dbReference type="SMART" id="SM00421">
    <property type="entry name" value="HTH_LUXR"/>
    <property type="match status" value="1"/>
</dbReference>
<dbReference type="GO" id="GO:0003677">
    <property type="term" value="F:DNA binding"/>
    <property type="evidence" value="ECO:0007669"/>
    <property type="project" value="UniProtKB-KW"/>
</dbReference>
<dbReference type="Pfam" id="PF08281">
    <property type="entry name" value="Sigma70_r4_2"/>
    <property type="match status" value="1"/>
</dbReference>
<dbReference type="AlphaFoldDB" id="A0A3P3DKK8"/>
<protein>
    <submittedName>
        <fullName evidence="5">LuxR family transcriptional regulator</fullName>
    </submittedName>
</protein>
<keyword evidence="1" id="KW-0805">Transcription regulation</keyword>
<gene>
    <name evidence="5" type="ORF">EG244_09885</name>
</gene>
<sequence length="257" mass="28509">MTDALSQIRRIVSARTPDAVWTELAAALKPYGFDRMLYGATSNRREGSVGDIQDVVTFTTLTRQPGRGREDVSFFIRTPMFRWVMTHAGASSWRWTEEQLAAGLLTPDEVVARDIARKSGLCVGYVISFEEPGSRRAAALSMIGAPEQTQDSLDAMWALKGDEIMILAQTMHLKIQSMPLKVHRRALSPRQREALEWVAEGKTSQDIAIIMGISAGMVEKHLRLARECLDVDTTAQAVAKAAMFNHLYTTPSGEAKR</sequence>